<proteinExistence type="predicted"/>
<gene>
    <name evidence="1" type="ORF">T265_05471</name>
</gene>
<dbReference type="RefSeq" id="XP_009168746.1">
    <property type="nucleotide sequence ID" value="XM_009170482.1"/>
</dbReference>
<dbReference type="CTD" id="20319653"/>
<organism evidence="1 2">
    <name type="scientific">Opisthorchis viverrini</name>
    <name type="common">Southeast Asian liver fluke</name>
    <dbReference type="NCBI Taxonomy" id="6198"/>
    <lineage>
        <taxon>Eukaryota</taxon>
        <taxon>Metazoa</taxon>
        <taxon>Spiralia</taxon>
        <taxon>Lophotrochozoa</taxon>
        <taxon>Platyhelminthes</taxon>
        <taxon>Trematoda</taxon>
        <taxon>Digenea</taxon>
        <taxon>Opisthorchiida</taxon>
        <taxon>Opisthorchiata</taxon>
        <taxon>Opisthorchiidae</taxon>
        <taxon>Opisthorchis</taxon>
    </lineage>
</organism>
<evidence type="ECO:0000313" key="2">
    <source>
        <dbReference type="Proteomes" id="UP000054324"/>
    </source>
</evidence>
<sequence>MKSVGEIIQHKREIQLGSRPPLFHLGFIGDNRDSWLKARNGLQRVQHSTTVRGILITMAVFGVKT</sequence>
<dbReference type="AlphaFoldDB" id="A0A074ZKD8"/>
<dbReference type="EMBL" id="KL596721">
    <property type="protein sequence ID" value="KER27511.1"/>
    <property type="molecule type" value="Genomic_DNA"/>
</dbReference>
<protein>
    <submittedName>
        <fullName evidence="1">Uncharacterized protein</fullName>
    </submittedName>
</protein>
<evidence type="ECO:0000313" key="1">
    <source>
        <dbReference type="EMBL" id="KER27511.1"/>
    </source>
</evidence>
<dbReference type="Proteomes" id="UP000054324">
    <property type="component" value="Unassembled WGS sequence"/>
</dbReference>
<name>A0A074ZKD8_OPIVI</name>
<dbReference type="KEGG" id="ovi:T265_05471"/>
<reference evidence="1 2" key="1">
    <citation type="submission" date="2013-11" db="EMBL/GenBank/DDBJ databases">
        <title>Opisthorchis viverrini - life in the bile duct.</title>
        <authorList>
            <person name="Young N.D."/>
            <person name="Nagarajan N."/>
            <person name="Lin S.J."/>
            <person name="Korhonen P.K."/>
            <person name="Jex A.R."/>
            <person name="Hall R.S."/>
            <person name="Safavi-Hemami H."/>
            <person name="Kaewkong W."/>
            <person name="Bertrand D."/>
            <person name="Gao S."/>
            <person name="Seet Q."/>
            <person name="Wongkham S."/>
            <person name="Teh B.T."/>
            <person name="Wongkham C."/>
            <person name="Intapan P.M."/>
            <person name="Maleewong W."/>
            <person name="Yang X."/>
            <person name="Hu M."/>
            <person name="Wang Z."/>
            <person name="Hofmann A."/>
            <person name="Sternberg P.W."/>
            <person name="Tan P."/>
            <person name="Wang J."/>
            <person name="Gasser R.B."/>
        </authorList>
    </citation>
    <scope>NUCLEOTIDE SEQUENCE [LARGE SCALE GENOMIC DNA]</scope>
</reference>
<keyword evidence="2" id="KW-1185">Reference proteome</keyword>
<accession>A0A074ZKD8</accession>
<dbReference type="GeneID" id="20319653"/>